<dbReference type="SUPFAM" id="SSF161098">
    <property type="entry name" value="MetI-like"/>
    <property type="match status" value="1"/>
</dbReference>
<dbReference type="OrthoDB" id="9805855at2"/>
<dbReference type="GO" id="GO:0005886">
    <property type="term" value="C:plasma membrane"/>
    <property type="evidence" value="ECO:0007669"/>
    <property type="project" value="UniProtKB-SubCell"/>
</dbReference>
<evidence type="ECO:0000256" key="6">
    <source>
        <dbReference type="ARBA" id="ARBA00023136"/>
    </source>
</evidence>
<dbReference type="PANTHER" id="PTHR43163">
    <property type="entry name" value="DIPEPTIDE TRANSPORT SYSTEM PERMEASE PROTEIN DPPB-RELATED"/>
    <property type="match status" value="1"/>
</dbReference>
<evidence type="ECO:0000259" key="8">
    <source>
        <dbReference type="PROSITE" id="PS50928"/>
    </source>
</evidence>
<dbReference type="Pfam" id="PF00528">
    <property type="entry name" value="BPD_transp_1"/>
    <property type="match status" value="1"/>
</dbReference>
<dbReference type="InterPro" id="IPR045621">
    <property type="entry name" value="BPD_transp_1_N"/>
</dbReference>
<name>A0A1M6N1N0_9BRAD</name>
<dbReference type="InterPro" id="IPR035906">
    <property type="entry name" value="MetI-like_sf"/>
</dbReference>
<feature type="transmembrane region" description="Helical" evidence="7">
    <location>
        <begin position="285"/>
        <end position="307"/>
    </location>
</feature>
<dbReference type="Pfam" id="PF19300">
    <property type="entry name" value="BPD_transp_1_N"/>
    <property type="match status" value="1"/>
</dbReference>
<evidence type="ECO:0000256" key="2">
    <source>
        <dbReference type="ARBA" id="ARBA00022448"/>
    </source>
</evidence>
<comment type="subcellular location">
    <subcellularLocation>
        <location evidence="1 7">Cell membrane</location>
        <topology evidence="1 7">Multi-pass membrane protein</topology>
    </subcellularLocation>
</comment>
<keyword evidence="5 7" id="KW-1133">Transmembrane helix</keyword>
<keyword evidence="2 7" id="KW-0813">Transport</keyword>
<organism evidence="9 10">
    <name type="scientific">Bradyrhizobium lablabi</name>
    <dbReference type="NCBI Taxonomy" id="722472"/>
    <lineage>
        <taxon>Bacteria</taxon>
        <taxon>Pseudomonadati</taxon>
        <taxon>Pseudomonadota</taxon>
        <taxon>Alphaproteobacteria</taxon>
        <taxon>Hyphomicrobiales</taxon>
        <taxon>Nitrobacteraceae</taxon>
        <taxon>Bradyrhizobium</taxon>
    </lineage>
</organism>
<feature type="transmembrane region" description="Helical" evidence="7">
    <location>
        <begin position="177"/>
        <end position="196"/>
    </location>
</feature>
<feature type="transmembrane region" description="Helical" evidence="7">
    <location>
        <begin position="99"/>
        <end position="123"/>
    </location>
</feature>
<protein>
    <submittedName>
        <fullName evidence="9">Peptide/nickel transport system permease protein</fullName>
    </submittedName>
</protein>
<feature type="transmembrane region" description="Helical" evidence="7">
    <location>
        <begin position="243"/>
        <end position="265"/>
    </location>
</feature>
<gene>
    <name evidence="9" type="ORF">SAMN05444159_1828</name>
</gene>
<evidence type="ECO:0000256" key="1">
    <source>
        <dbReference type="ARBA" id="ARBA00004651"/>
    </source>
</evidence>
<keyword evidence="6 7" id="KW-0472">Membrane</keyword>
<dbReference type="RefSeq" id="WP_079537869.1">
    <property type="nucleotide sequence ID" value="NZ_LT670844.1"/>
</dbReference>
<feature type="transmembrane region" description="Helical" evidence="7">
    <location>
        <begin position="9"/>
        <end position="30"/>
    </location>
</feature>
<evidence type="ECO:0000256" key="4">
    <source>
        <dbReference type="ARBA" id="ARBA00022692"/>
    </source>
</evidence>
<reference evidence="9 10" key="1">
    <citation type="submission" date="2016-11" db="EMBL/GenBank/DDBJ databases">
        <authorList>
            <person name="Jaros S."/>
            <person name="Januszkiewicz K."/>
            <person name="Wedrychowicz H."/>
        </authorList>
    </citation>
    <scope>NUCLEOTIDE SEQUENCE [LARGE SCALE GENOMIC DNA]</scope>
    <source>
        <strain evidence="9 10">GAS499</strain>
    </source>
</reference>
<feature type="transmembrane region" description="Helical" evidence="7">
    <location>
        <begin position="135"/>
        <end position="157"/>
    </location>
</feature>
<dbReference type="EMBL" id="LT670844">
    <property type="protein sequence ID" value="SHJ89619.1"/>
    <property type="molecule type" value="Genomic_DNA"/>
</dbReference>
<dbReference type="PANTHER" id="PTHR43163:SF6">
    <property type="entry name" value="DIPEPTIDE TRANSPORT SYSTEM PERMEASE PROTEIN DPPB-RELATED"/>
    <property type="match status" value="1"/>
</dbReference>
<dbReference type="GO" id="GO:0071916">
    <property type="term" value="F:dipeptide transmembrane transporter activity"/>
    <property type="evidence" value="ECO:0007669"/>
    <property type="project" value="TreeGrafter"/>
</dbReference>
<evidence type="ECO:0000313" key="10">
    <source>
        <dbReference type="Proteomes" id="UP000189935"/>
    </source>
</evidence>
<keyword evidence="4 7" id="KW-0812">Transmembrane</keyword>
<evidence type="ECO:0000256" key="7">
    <source>
        <dbReference type="RuleBase" id="RU363032"/>
    </source>
</evidence>
<accession>A0A1M6N1N0</accession>
<dbReference type="CDD" id="cd06261">
    <property type="entry name" value="TM_PBP2"/>
    <property type="match status" value="1"/>
</dbReference>
<evidence type="ECO:0000313" key="9">
    <source>
        <dbReference type="EMBL" id="SHJ89619.1"/>
    </source>
</evidence>
<keyword evidence="3" id="KW-1003">Cell membrane</keyword>
<sequence length="318" mass="33986">MLGYVIRRVLFAIPIALGVSVVCFSLVYLAPGDPLQTVLPPDATAETIAIVKHAYGFDRPIPVQYAIWLWHVLHGDFGRSIASQRAVTLEVFGALGNTAMLALFAAPLSFIVGYGMGALAGCFPGRATDRIVTGAAVIGVSLPNYWLGLVLVIIFAVEYMVLPASGMGQSGSAAFTLWHWSDAQFLVLPVITLAMIPIGIIARTTRAAVAEVRSQDFVTTLRAMGLGEGAVIRHVLKNASPQVLAVMGLQFGYLMGGSILVETVFTWPGSGFLLFKAIINRDIPVLQGTILALSLIFVATNLVVDLLQAVLDPRIRRA</sequence>
<evidence type="ECO:0000256" key="5">
    <source>
        <dbReference type="ARBA" id="ARBA00022989"/>
    </source>
</evidence>
<comment type="similarity">
    <text evidence="7">Belongs to the binding-protein-dependent transport system permease family.</text>
</comment>
<dbReference type="Gene3D" id="1.10.3720.10">
    <property type="entry name" value="MetI-like"/>
    <property type="match status" value="1"/>
</dbReference>
<evidence type="ECO:0000256" key="3">
    <source>
        <dbReference type="ARBA" id="ARBA00022475"/>
    </source>
</evidence>
<feature type="domain" description="ABC transmembrane type-1" evidence="8">
    <location>
        <begin position="95"/>
        <end position="308"/>
    </location>
</feature>
<dbReference type="InterPro" id="IPR000515">
    <property type="entry name" value="MetI-like"/>
</dbReference>
<dbReference type="Proteomes" id="UP000189935">
    <property type="component" value="Chromosome I"/>
</dbReference>
<proteinExistence type="inferred from homology"/>
<dbReference type="AlphaFoldDB" id="A0A1M6N1N0"/>
<dbReference type="PROSITE" id="PS50928">
    <property type="entry name" value="ABC_TM1"/>
    <property type="match status" value="1"/>
</dbReference>